<dbReference type="InterPro" id="IPR039650">
    <property type="entry name" value="HdrA-like"/>
</dbReference>
<dbReference type="GO" id="GO:0016491">
    <property type="term" value="F:oxidoreductase activity"/>
    <property type="evidence" value="ECO:0007669"/>
    <property type="project" value="UniProtKB-KW"/>
</dbReference>
<keyword evidence="1" id="KW-0004">4Fe-4S</keyword>
<dbReference type="PROSITE" id="PS51257">
    <property type="entry name" value="PROKAR_LIPOPROTEIN"/>
    <property type="match status" value="1"/>
</dbReference>
<name>A0A926DKD6_9FIRM</name>
<dbReference type="AlphaFoldDB" id="A0A926DKD6"/>
<protein>
    <submittedName>
        <fullName evidence="6">FAD-dependent oxidoreductase</fullName>
    </submittedName>
</protein>
<keyword evidence="2" id="KW-0479">Metal-binding</keyword>
<sequence length="464" mass="50579">MKKVYTQTKEIEICGNYDVIVVGGGAAGCAAALTAGRLGAEVLLCERYGFLGGATAAQGVGHILSTNGVDFMGVWHDFIREVNRLGGLSNRDLTTKGEDNRIRSGVDIELVKFAWDNLLSKAQVSMLHHVWASGVMKEENKITGVILETVSGTMAVQGKMVIDATGDGAVCAFAGASFSQGDGEHPYNQALTKVFRMGNVDRSVVRTKEEIQKLVEEAASDEMSKRYESEVVKNGRAASYTASRTVPNSIPKYRTEMHGFASRVLHINPVDPWDLTKAEREGRKQAYECADFAKRYISGFENAYLLDTNIHIGIRDSRRIQGIETVLAEDALMLNKRKGSIAKSSWVIDIWPGDHYARPAVQDSAQRIEKVLSGDYFDIPYGAIVVKGAQNLFVAGRCISAEREAQASLRIQQTCQATGEAAGFAAVFCLKHGISPDKADGVAVAKELAQHRSFIKPVIEELLK</sequence>
<dbReference type="Proteomes" id="UP000611762">
    <property type="component" value="Unassembled WGS sequence"/>
</dbReference>
<dbReference type="RefSeq" id="WP_249310883.1">
    <property type="nucleotide sequence ID" value="NZ_JACRSU010000001.1"/>
</dbReference>
<keyword evidence="7" id="KW-1185">Reference proteome</keyword>
<evidence type="ECO:0000256" key="5">
    <source>
        <dbReference type="ARBA" id="ARBA00023014"/>
    </source>
</evidence>
<dbReference type="Gene3D" id="3.50.50.60">
    <property type="entry name" value="FAD/NAD(P)-binding domain"/>
    <property type="match status" value="1"/>
</dbReference>
<dbReference type="SUPFAM" id="SSF51905">
    <property type="entry name" value="FAD/NAD(P)-binding domain"/>
    <property type="match status" value="1"/>
</dbReference>
<evidence type="ECO:0000313" key="7">
    <source>
        <dbReference type="Proteomes" id="UP000611762"/>
    </source>
</evidence>
<evidence type="ECO:0000256" key="3">
    <source>
        <dbReference type="ARBA" id="ARBA00023002"/>
    </source>
</evidence>
<dbReference type="GO" id="GO:0046872">
    <property type="term" value="F:metal ion binding"/>
    <property type="evidence" value="ECO:0007669"/>
    <property type="project" value="UniProtKB-KW"/>
</dbReference>
<evidence type="ECO:0000256" key="2">
    <source>
        <dbReference type="ARBA" id="ARBA00022723"/>
    </source>
</evidence>
<gene>
    <name evidence="6" type="ORF">H8698_01605</name>
</gene>
<dbReference type="PANTHER" id="PTHR43498:SF1">
    <property type="entry name" value="COB--COM HETERODISULFIDE REDUCTASE IRON-SULFUR SUBUNIT A"/>
    <property type="match status" value="1"/>
</dbReference>
<keyword evidence="5" id="KW-0411">Iron-sulfur</keyword>
<dbReference type="InterPro" id="IPR008143">
    <property type="entry name" value="Ala_DH/PNT_CS2"/>
</dbReference>
<proteinExistence type="predicted"/>
<dbReference type="InterPro" id="IPR036188">
    <property type="entry name" value="FAD/NAD-bd_sf"/>
</dbReference>
<dbReference type="PRINTS" id="PR00411">
    <property type="entry name" value="PNDRDTASEI"/>
</dbReference>
<dbReference type="PROSITE" id="PS00837">
    <property type="entry name" value="ALADH_PNT_2"/>
    <property type="match status" value="1"/>
</dbReference>
<accession>A0A926DKD6</accession>
<keyword evidence="4" id="KW-0408">Iron</keyword>
<dbReference type="GO" id="GO:0051539">
    <property type="term" value="F:4 iron, 4 sulfur cluster binding"/>
    <property type="evidence" value="ECO:0007669"/>
    <property type="project" value="UniProtKB-KW"/>
</dbReference>
<evidence type="ECO:0000313" key="6">
    <source>
        <dbReference type="EMBL" id="MBC8539668.1"/>
    </source>
</evidence>
<comment type="caution">
    <text evidence="6">The sequence shown here is derived from an EMBL/GenBank/DDBJ whole genome shotgun (WGS) entry which is preliminary data.</text>
</comment>
<dbReference type="Pfam" id="PF12831">
    <property type="entry name" value="FAD_oxidored"/>
    <property type="match status" value="1"/>
</dbReference>
<organism evidence="6 7">
    <name type="scientific">Congzhengia minquanensis</name>
    <dbReference type="NCBI Taxonomy" id="2763657"/>
    <lineage>
        <taxon>Bacteria</taxon>
        <taxon>Bacillati</taxon>
        <taxon>Bacillota</taxon>
        <taxon>Clostridia</taxon>
        <taxon>Eubacteriales</taxon>
        <taxon>Oscillospiraceae</taxon>
        <taxon>Congzhengia</taxon>
    </lineage>
</organism>
<reference evidence="6" key="1">
    <citation type="submission" date="2020-08" db="EMBL/GenBank/DDBJ databases">
        <title>Genome public.</title>
        <authorList>
            <person name="Liu C."/>
            <person name="Sun Q."/>
        </authorList>
    </citation>
    <scope>NUCLEOTIDE SEQUENCE</scope>
    <source>
        <strain evidence="6">H8</strain>
    </source>
</reference>
<evidence type="ECO:0000256" key="4">
    <source>
        <dbReference type="ARBA" id="ARBA00023004"/>
    </source>
</evidence>
<dbReference type="EMBL" id="JACRSU010000001">
    <property type="protein sequence ID" value="MBC8539668.1"/>
    <property type="molecule type" value="Genomic_DNA"/>
</dbReference>
<dbReference type="PANTHER" id="PTHR43498">
    <property type="entry name" value="FERREDOXIN:COB-COM HETERODISULFIDE REDUCTASE SUBUNIT A"/>
    <property type="match status" value="1"/>
</dbReference>
<keyword evidence="3" id="KW-0560">Oxidoreductase</keyword>
<evidence type="ECO:0000256" key="1">
    <source>
        <dbReference type="ARBA" id="ARBA00022485"/>
    </source>
</evidence>